<name>A0A6M8BAG9_9CYAN</name>
<organism evidence="1 2">
    <name type="scientific">Thermoleptolyngbya sichuanensis A183</name>
    <dbReference type="NCBI Taxonomy" id="2737172"/>
    <lineage>
        <taxon>Bacteria</taxon>
        <taxon>Bacillati</taxon>
        <taxon>Cyanobacteriota</taxon>
        <taxon>Cyanophyceae</taxon>
        <taxon>Oculatellales</taxon>
        <taxon>Oculatellaceae</taxon>
        <taxon>Thermoleptolyngbya</taxon>
        <taxon>Thermoleptolyngbya sichuanensis</taxon>
    </lineage>
</organism>
<evidence type="ECO:0000313" key="1">
    <source>
        <dbReference type="EMBL" id="QKD83578.1"/>
    </source>
</evidence>
<keyword evidence="2" id="KW-1185">Reference proteome</keyword>
<gene>
    <name evidence="1" type="ORF">HPC62_16445</name>
</gene>
<protein>
    <submittedName>
        <fullName evidence="1">Uncharacterized protein</fullName>
    </submittedName>
</protein>
<dbReference type="RefSeq" id="WP_172357440.1">
    <property type="nucleotide sequence ID" value="NZ_CP053661.1"/>
</dbReference>
<accession>A0A6M8BAG9</accession>
<dbReference type="KEGG" id="theu:HPC62_16445"/>
<dbReference type="EMBL" id="CP053661">
    <property type="protein sequence ID" value="QKD83578.1"/>
    <property type="molecule type" value="Genomic_DNA"/>
</dbReference>
<reference evidence="1 2" key="1">
    <citation type="submission" date="2020-05" db="EMBL/GenBank/DDBJ databases">
        <title>Complete genome sequence of of a novel Thermoleptolyngbya strain isolated from hot springs of Ganzi, Sichuan China.</title>
        <authorList>
            <person name="Tang J."/>
            <person name="Daroch M."/>
            <person name="Li L."/>
            <person name="Waleron K."/>
            <person name="Waleron M."/>
            <person name="Waleron M."/>
        </authorList>
    </citation>
    <scope>NUCLEOTIDE SEQUENCE [LARGE SCALE GENOMIC DNA]</scope>
    <source>
        <strain evidence="1 2">PKUAC-SCTA183</strain>
    </source>
</reference>
<dbReference type="AlphaFoldDB" id="A0A6M8BAG9"/>
<proteinExistence type="predicted"/>
<sequence length="93" mass="10748">MNAKTLSSESLQATLSIRRNYGFAALFSNTFWAIARTLLVQDEIKVSIQQLRNGEQVWHVYDPMIGRTESFFSEIEALRWIEGKTRCYSAIEN</sequence>
<evidence type="ECO:0000313" key="2">
    <source>
        <dbReference type="Proteomes" id="UP000505210"/>
    </source>
</evidence>
<dbReference type="Proteomes" id="UP000505210">
    <property type="component" value="Chromosome"/>
</dbReference>